<dbReference type="Proteomes" id="UP001142489">
    <property type="component" value="Unassembled WGS sequence"/>
</dbReference>
<evidence type="ECO:0000313" key="2">
    <source>
        <dbReference type="EMBL" id="KAJ7326951.1"/>
    </source>
</evidence>
<name>A0A9Q0XSR4_9SAUR</name>
<feature type="compositionally biased region" description="Basic and acidic residues" evidence="1">
    <location>
        <begin position="46"/>
        <end position="60"/>
    </location>
</feature>
<feature type="compositionally biased region" description="Polar residues" evidence="1">
    <location>
        <begin position="104"/>
        <end position="113"/>
    </location>
</feature>
<comment type="caution">
    <text evidence="2">The sequence shown here is derived from an EMBL/GenBank/DDBJ whole genome shotgun (WGS) entry which is preliminary data.</text>
</comment>
<evidence type="ECO:0000256" key="1">
    <source>
        <dbReference type="SAM" id="MobiDB-lite"/>
    </source>
</evidence>
<proteinExistence type="predicted"/>
<feature type="compositionally biased region" description="Basic and acidic residues" evidence="1">
    <location>
        <begin position="132"/>
        <end position="147"/>
    </location>
</feature>
<dbReference type="EMBL" id="JAPFRF010000007">
    <property type="protein sequence ID" value="KAJ7326951.1"/>
    <property type="molecule type" value="Genomic_DNA"/>
</dbReference>
<feature type="region of interest" description="Disordered" evidence="1">
    <location>
        <begin position="1"/>
        <end position="147"/>
    </location>
</feature>
<sequence length="147" mass="16284">MAAAATTVHSVPDAATPTAESDKQLGRGMAAATAMVHGVRMGPLLSRKEKQATKKQERRVSRQPKRQWHQRRADLPPRARPSQPTERQARGSPSLRDTAPTALRASNDNSDLRQTGRGRPEKHQDGGVSEASRTRREYLAFKENIEI</sequence>
<dbReference type="AlphaFoldDB" id="A0A9Q0XSR4"/>
<reference evidence="2" key="1">
    <citation type="journal article" date="2023" name="DNA Res.">
        <title>Chromosome-level genome assembly of Phrynocephalus forsythii using third-generation DNA sequencing and Hi-C analysis.</title>
        <authorList>
            <person name="Qi Y."/>
            <person name="Zhao W."/>
            <person name="Zhao Y."/>
            <person name="Niu C."/>
            <person name="Cao S."/>
            <person name="Zhang Y."/>
        </authorList>
    </citation>
    <scope>NUCLEOTIDE SEQUENCE</scope>
    <source>
        <tissue evidence="2">Muscle</tissue>
    </source>
</reference>
<feature type="compositionally biased region" description="Basic residues" evidence="1">
    <location>
        <begin position="61"/>
        <end position="70"/>
    </location>
</feature>
<accession>A0A9Q0XSR4</accession>
<evidence type="ECO:0000313" key="3">
    <source>
        <dbReference type="Proteomes" id="UP001142489"/>
    </source>
</evidence>
<keyword evidence="3" id="KW-1185">Reference proteome</keyword>
<organism evidence="2 3">
    <name type="scientific">Phrynocephalus forsythii</name>
    <dbReference type="NCBI Taxonomy" id="171643"/>
    <lineage>
        <taxon>Eukaryota</taxon>
        <taxon>Metazoa</taxon>
        <taxon>Chordata</taxon>
        <taxon>Craniata</taxon>
        <taxon>Vertebrata</taxon>
        <taxon>Euteleostomi</taxon>
        <taxon>Lepidosauria</taxon>
        <taxon>Squamata</taxon>
        <taxon>Bifurcata</taxon>
        <taxon>Unidentata</taxon>
        <taxon>Episquamata</taxon>
        <taxon>Toxicofera</taxon>
        <taxon>Iguania</taxon>
        <taxon>Acrodonta</taxon>
        <taxon>Agamidae</taxon>
        <taxon>Agaminae</taxon>
        <taxon>Phrynocephalus</taxon>
    </lineage>
</organism>
<protein>
    <submittedName>
        <fullName evidence="2">Uncharacterized protein</fullName>
    </submittedName>
</protein>
<gene>
    <name evidence="2" type="ORF">JRQ81_016710</name>
</gene>